<keyword evidence="2" id="KW-0732">Signal</keyword>
<organism evidence="3 4">
    <name type="scientific">Folsomia candida</name>
    <name type="common">Springtail</name>
    <dbReference type="NCBI Taxonomy" id="158441"/>
    <lineage>
        <taxon>Eukaryota</taxon>
        <taxon>Metazoa</taxon>
        <taxon>Ecdysozoa</taxon>
        <taxon>Arthropoda</taxon>
        <taxon>Hexapoda</taxon>
        <taxon>Collembola</taxon>
        <taxon>Entomobryomorpha</taxon>
        <taxon>Isotomoidea</taxon>
        <taxon>Isotomidae</taxon>
        <taxon>Proisotominae</taxon>
        <taxon>Folsomia</taxon>
    </lineage>
</organism>
<comment type="caution">
    <text evidence="3">The sequence shown here is derived from an EMBL/GenBank/DDBJ whole genome shotgun (WGS) entry which is preliminary data.</text>
</comment>
<dbReference type="InterPro" id="IPR022727">
    <property type="entry name" value="Cuticle_C1"/>
</dbReference>
<sequence>MFAKTIILCTVVAAAAAITPGYLDGALALGAQSEHTVRGFAGLSSVSKQAKAIDSPYSSVRKTDIRVTNDGAYGYAAPAFGYASPALAHHGYAAPALAHHGYAAPALAHHGYAAPALAHHGYAAPALAHHHGYAAPALGHPVAHGLGVAYSPATAVATSTFSGYGIHYGY</sequence>
<reference evidence="3 4" key="1">
    <citation type="submission" date="2015-12" db="EMBL/GenBank/DDBJ databases">
        <title>The genome of Folsomia candida.</title>
        <authorList>
            <person name="Faddeeva A."/>
            <person name="Derks M.F."/>
            <person name="Anvar Y."/>
            <person name="Smit S."/>
            <person name="Van Straalen N."/>
            <person name="Roelofs D."/>
        </authorList>
    </citation>
    <scope>NUCLEOTIDE SEQUENCE [LARGE SCALE GENOMIC DNA]</scope>
    <source>
        <strain evidence="3 4">VU population</strain>
        <tissue evidence="3">Whole body</tissue>
    </source>
</reference>
<feature type="chain" id="PRO_5012488783" evidence="2">
    <location>
        <begin position="18"/>
        <end position="170"/>
    </location>
</feature>
<dbReference type="OMA" id="RKSDIRY"/>
<evidence type="ECO:0000256" key="2">
    <source>
        <dbReference type="SAM" id="SignalP"/>
    </source>
</evidence>
<evidence type="ECO:0000313" key="4">
    <source>
        <dbReference type="Proteomes" id="UP000198287"/>
    </source>
</evidence>
<evidence type="ECO:0000256" key="1">
    <source>
        <dbReference type="ARBA" id="ARBA00022737"/>
    </source>
</evidence>
<dbReference type="STRING" id="158441.A0A226F520"/>
<keyword evidence="1" id="KW-0677">Repeat</keyword>
<dbReference type="Pfam" id="PF11018">
    <property type="entry name" value="Cuticle_3"/>
    <property type="match status" value="1"/>
</dbReference>
<name>A0A226F520_FOLCA</name>
<proteinExistence type="predicted"/>
<dbReference type="AlphaFoldDB" id="A0A226F520"/>
<feature type="signal peptide" evidence="2">
    <location>
        <begin position="1"/>
        <end position="17"/>
    </location>
</feature>
<evidence type="ECO:0000313" key="3">
    <source>
        <dbReference type="EMBL" id="OXA64528.1"/>
    </source>
</evidence>
<gene>
    <name evidence="3" type="ORF">Fcan01_02428</name>
</gene>
<dbReference type="EMBL" id="LNIX01000001">
    <property type="protein sequence ID" value="OXA64528.1"/>
    <property type="molecule type" value="Genomic_DNA"/>
</dbReference>
<dbReference type="OrthoDB" id="6630852at2759"/>
<protein>
    <submittedName>
        <fullName evidence="3">Larval/pupal cuticle protein H1C</fullName>
    </submittedName>
</protein>
<dbReference type="PANTHER" id="PTHR39068:SF2">
    <property type="entry name" value="MIP24391P"/>
    <property type="match status" value="1"/>
</dbReference>
<keyword evidence="4" id="KW-1185">Reference proteome</keyword>
<dbReference type="PANTHER" id="PTHR39068">
    <property type="entry name" value="LARVAL/PUPAL CUTICLE PROTEIN H1C-LIKE PROTEIN-RELATED"/>
    <property type="match status" value="1"/>
</dbReference>
<dbReference type="Proteomes" id="UP000198287">
    <property type="component" value="Unassembled WGS sequence"/>
</dbReference>
<accession>A0A226F520</accession>